<dbReference type="PANTHER" id="PTHR43143">
    <property type="entry name" value="METALLOPHOSPHOESTERASE, CALCINEURIN SUPERFAMILY"/>
    <property type="match status" value="1"/>
</dbReference>
<dbReference type="InterPro" id="IPR051918">
    <property type="entry name" value="STPP_CPPED1"/>
</dbReference>
<organism evidence="3 4">
    <name type="scientific">Pseudomonas abietaniphila</name>
    <dbReference type="NCBI Taxonomy" id="89065"/>
    <lineage>
        <taxon>Bacteria</taxon>
        <taxon>Pseudomonadati</taxon>
        <taxon>Pseudomonadota</taxon>
        <taxon>Gammaproteobacteria</taxon>
        <taxon>Pseudomonadales</taxon>
        <taxon>Pseudomonadaceae</taxon>
        <taxon>Pseudomonas</taxon>
    </lineage>
</organism>
<evidence type="ECO:0000256" key="1">
    <source>
        <dbReference type="SAM" id="SignalP"/>
    </source>
</evidence>
<reference evidence="4" key="1">
    <citation type="submission" date="2016-10" db="EMBL/GenBank/DDBJ databases">
        <authorList>
            <person name="Varghese N."/>
            <person name="Submissions S."/>
        </authorList>
    </citation>
    <scope>NUCLEOTIDE SEQUENCE [LARGE SCALE GENOMIC DNA]</scope>
    <source>
        <strain evidence="4">ATCC 700689</strain>
    </source>
</reference>
<dbReference type="RefSeq" id="WP_074755039.1">
    <property type="nucleotide sequence ID" value="NZ_FNCO01000011.1"/>
</dbReference>
<dbReference type="Pfam" id="PF00149">
    <property type="entry name" value="Metallophos"/>
    <property type="match status" value="1"/>
</dbReference>
<sequence>MNKWTLFISSLSLWLVSMTAHATPSVLIFASDPQYPWTPYSDNQQDIPDKTNQQLSRELIEAQYTSIADLRKAHPDQHVPVMINGDMTAYGHGWQRDYLYRTLDAHLGGDYYFGLGNHDYQNNVGNCANNGCARDSLFDLRDRMLNKVDSMALYVEKAGWNETWVGSLAYSKRFGDVQLIQLNNEPTYEASFSSRQRFKTYDFRIKSSLDWLEEQLKQARADNLTILLNMHKPNGWQTSAQDLQRFKAMINTYQVTAVFAGHLHRYSGRYYEADYFGAVPLFLSGSASQRSYLIAEIDRDARHLRVSKVADNDWKNSKELAVIPLPGHQNDLK</sequence>
<keyword evidence="1" id="KW-0732">Signal</keyword>
<dbReference type="GO" id="GO:0016787">
    <property type="term" value="F:hydrolase activity"/>
    <property type="evidence" value="ECO:0007669"/>
    <property type="project" value="InterPro"/>
</dbReference>
<accession>A0A1G8IHB6</accession>
<evidence type="ECO:0000313" key="3">
    <source>
        <dbReference type="EMBL" id="SDI17920.1"/>
    </source>
</evidence>
<evidence type="ECO:0000313" key="4">
    <source>
        <dbReference type="Proteomes" id="UP000182894"/>
    </source>
</evidence>
<dbReference type="Gene3D" id="3.60.21.10">
    <property type="match status" value="1"/>
</dbReference>
<dbReference type="SUPFAM" id="SSF56300">
    <property type="entry name" value="Metallo-dependent phosphatases"/>
    <property type="match status" value="1"/>
</dbReference>
<gene>
    <name evidence="3" type="ORF">SAMN05216605_11144</name>
</gene>
<evidence type="ECO:0000259" key="2">
    <source>
        <dbReference type="Pfam" id="PF00149"/>
    </source>
</evidence>
<dbReference type="Proteomes" id="UP000182894">
    <property type="component" value="Unassembled WGS sequence"/>
</dbReference>
<dbReference type="STRING" id="89065.SAMN05216605_11144"/>
<dbReference type="AlphaFoldDB" id="A0A1G8IHB6"/>
<dbReference type="CDD" id="cd00838">
    <property type="entry name" value="MPP_superfamily"/>
    <property type="match status" value="1"/>
</dbReference>
<dbReference type="OrthoDB" id="8055872at2"/>
<feature type="chain" id="PRO_5010288805" evidence="1">
    <location>
        <begin position="23"/>
        <end position="333"/>
    </location>
</feature>
<feature type="signal peptide" evidence="1">
    <location>
        <begin position="1"/>
        <end position="22"/>
    </location>
</feature>
<protein>
    <submittedName>
        <fullName evidence="3">Calcineurin-like phosphoesterase</fullName>
    </submittedName>
</protein>
<dbReference type="InterPro" id="IPR029052">
    <property type="entry name" value="Metallo-depent_PP-like"/>
</dbReference>
<dbReference type="PANTHER" id="PTHR43143:SF1">
    <property type="entry name" value="SERINE_THREONINE-PROTEIN PHOSPHATASE CPPED1"/>
    <property type="match status" value="1"/>
</dbReference>
<dbReference type="EMBL" id="FNCO01000011">
    <property type="protein sequence ID" value="SDI17920.1"/>
    <property type="molecule type" value="Genomic_DNA"/>
</dbReference>
<keyword evidence="4" id="KW-1185">Reference proteome</keyword>
<name>A0A1G8IHB6_9PSED</name>
<dbReference type="InterPro" id="IPR004843">
    <property type="entry name" value="Calcineurin-like_PHP"/>
</dbReference>
<feature type="domain" description="Calcineurin-like phosphoesterase" evidence="2">
    <location>
        <begin position="62"/>
        <end position="266"/>
    </location>
</feature>
<proteinExistence type="predicted"/>